<comment type="caution">
    <text evidence="1">The sequence shown here is derived from an EMBL/GenBank/DDBJ whole genome shotgun (WGS) entry which is preliminary data.</text>
</comment>
<proteinExistence type="predicted"/>
<sequence>MPRVVMEHLSDMQQGLVMAIRSLMADAAEDQVSGELLRAQFADMYPPIVLLSPDMMTQPLIHQTLLAWLRTHDVHLGGTEDMRSVKRLAATLYPAGGDKLAAQQILTNIDLRNETLCRYEHTLPVPGWTSGQEGLISLRFKNDSSKFSGDADECLDDFVADYELICKDYGLSAKQVLRFFYNLIRGDAKRFYLNELVHTVDTYELMLARLRNEYHSDAFEAKGMSVEKALTSTYQEVLTGSKLLPPSHSGEAFRMEYLRDAVVGYEWATEPLSRVSTHKLGFQKLYGELQAALFQDQEAKRAGLQDAASGIATEADADEEVGTYYQRQGRYERKHVGVGTRAAGTTTRQFNPLSIMGCFKCDDPKHAINDCPLPHDVARAALKRLEYLSKRKAGRDAEAQVLLELCTQMNESTAMGAQEANTDADATQQHDAAETDTLFATLVNGSTATDGDEDGNVGQVFAARD</sequence>
<name>A0ACC3BI62_PYRYE</name>
<evidence type="ECO:0000313" key="1">
    <source>
        <dbReference type="EMBL" id="KAK1857469.1"/>
    </source>
</evidence>
<evidence type="ECO:0000313" key="2">
    <source>
        <dbReference type="Proteomes" id="UP000798662"/>
    </source>
</evidence>
<dbReference type="Proteomes" id="UP000798662">
    <property type="component" value="Chromosome 1"/>
</dbReference>
<accession>A0ACC3BI62</accession>
<organism evidence="1 2">
    <name type="scientific">Pyropia yezoensis</name>
    <name type="common">Susabi-nori</name>
    <name type="synonym">Porphyra yezoensis</name>
    <dbReference type="NCBI Taxonomy" id="2788"/>
    <lineage>
        <taxon>Eukaryota</taxon>
        <taxon>Rhodophyta</taxon>
        <taxon>Bangiophyceae</taxon>
        <taxon>Bangiales</taxon>
        <taxon>Bangiaceae</taxon>
        <taxon>Pyropia</taxon>
    </lineage>
</organism>
<reference evidence="1" key="1">
    <citation type="submission" date="2019-11" db="EMBL/GenBank/DDBJ databases">
        <title>Nori genome reveals adaptations in red seaweeds to the harsh intertidal environment.</title>
        <authorList>
            <person name="Wang D."/>
            <person name="Mao Y."/>
        </authorList>
    </citation>
    <scope>NUCLEOTIDE SEQUENCE</scope>
    <source>
        <tissue evidence="1">Gametophyte</tissue>
    </source>
</reference>
<protein>
    <submittedName>
        <fullName evidence="1">Uncharacterized protein</fullName>
    </submittedName>
</protein>
<gene>
    <name evidence="1" type="ORF">I4F81_000086</name>
</gene>
<dbReference type="EMBL" id="CM020618">
    <property type="protein sequence ID" value="KAK1857469.1"/>
    <property type="molecule type" value="Genomic_DNA"/>
</dbReference>
<keyword evidence="2" id="KW-1185">Reference proteome</keyword>